<evidence type="ECO:0000313" key="3">
    <source>
        <dbReference type="Proteomes" id="UP000178587"/>
    </source>
</evidence>
<evidence type="ECO:0008006" key="4">
    <source>
        <dbReference type="Google" id="ProtNLM"/>
    </source>
</evidence>
<gene>
    <name evidence="2" type="ORF">A3A34_00775</name>
</gene>
<comment type="caution">
    <text evidence="2">The sequence shown here is derived from an EMBL/GenBank/DDBJ whole genome shotgun (WGS) entry which is preliminary data.</text>
</comment>
<dbReference type="STRING" id="1798507.A3A34_00775"/>
<protein>
    <recommendedName>
        <fullName evidence="4">POTRA domain-containing protein</fullName>
    </recommendedName>
</protein>
<evidence type="ECO:0000256" key="1">
    <source>
        <dbReference type="SAM" id="Phobius"/>
    </source>
</evidence>
<feature type="transmembrane region" description="Helical" evidence="1">
    <location>
        <begin position="39"/>
        <end position="58"/>
    </location>
</feature>
<proteinExistence type="predicted"/>
<evidence type="ECO:0000313" key="2">
    <source>
        <dbReference type="EMBL" id="OGG76105.1"/>
    </source>
</evidence>
<dbReference type="AlphaFoldDB" id="A0A1F6ER63"/>
<accession>A0A1F6ER63</accession>
<keyword evidence="1" id="KW-0472">Membrane</keyword>
<reference evidence="2 3" key="1">
    <citation type="journal article" date="2016" name="Nat. Commun.">
        <title>Thousands of microbial genomes shed light on interconnected biogeochemical processes in an aquifer system.</title>
        <authorList>
            <person name="Anantharaman K."/>
            <person name="Brown C.T."/>
            <person name="Hug L.A."/>
            <person name="Sharon I."/>
            <person name="Castelle C.J."/>
            <person name="Probst A.J."/>
            <person name="Thomas B.C."/>
            <person name="Singh A."/>
            <person name="Wilkins M.J."/>
            <person name="Karaoz U."/>
            <person name="Brodie E.L."/>
            <person name="Williams K.H."/>
            <person name="Hubbard S.S."/>
            <person name="Banfield J.F."/>
        </authorList>
    </citation>
    <scope>NUCLEOTIDE SEQUENCE [LARGE SCALE GENOMIC DNA]</scope>
</reference>
<name>A0A1F6ER63_9BACT</name>
<sequence length="289" mass="32333">MARKVIDLRKKKPGGLRVTASQTAGGRRGSPLRAWRRKVRIYGAAVGCIVLVATLPYVSDFTYHSRVTLGDVSVAGAARVSPNLIKAFFERTLHDGTYHFLSRSNIFWYPRDVLETEIQKGVPRIKSVNVERNGLLAQAVTVTVEERERYGVWCNETKQCFEIDESGFIFAEIPKGVPMRGYTFSGAIAMSTLPIGETYLGEHIQNVVAFLELLEKNKLKPAHIASDGAVDYWVELESGISLRVALSGFPEEIARNLELALSSDALRGQTENLEYVDLRFGNKLYYKTR</sequence>
<dbReference type="EMBL" id="MFLU01000003">
    <property type="protein sequence ID" value="OGG76105.1"/>
    <property type="molecule type" value="Genomic_DNA"/>
</dbReference>
<keyword evidence="1" id="KW-1133">Transmembrane helix</keyword>
<dbReference type="Proteomes" id="UP000178587">
    <property type="component" value="Unassembled WGS sequence"/>
</dbReference>
<organism evidence="2 3">
    <name type="scientific">Candidatus Kaiserbacteria bacterium RIFCSPLOWO2_01_FULL_50_24</name>
    <dbReference type="NCBI Taxonomy" id="1798507"/>
    <lineage>
        <taxon>Bacteria</taxon>
        <taxon>Candidatus Kaiseribacteriota</taxon>
    </lineage>
</organism>
<keyword evidence="1" id="KW-0812">Transmembrane</keyword>